<evidence type="ECO:0000313" key="3">
    <source>
        <dbReference type="Proteomes" id="UP000499080"/>
    </source>
</evidence>
<name>A0A4Y2IBL1_ARAVE</name>
<comment type="caution">
    <text evidence="2">The sequence shown here is derived from an EMBL/GenBank/DDBJ whole genome shotgun (WGS) entry which is preliminary data.</text>
</comment>
<evidence type="ECO:0000313" key="2">
    <source>
        <dbReference type="EMBL" id="GBM74659.1"/>
    </source>
</evidence>
<evidence type="ECO:0000256" key="1">
    <source>
        <dbReference type="SAM" id="MobiDB-lite"/>
    </source>
</evidence>
<accession>A0A4Y2IBL1</accession>
<dbReference type="EMBL" id="BGPR01002509">
    <property type="protein sequence ID" value="GBM74659.1"/>
    <property type="molecule type" value="Genomic_DNA"/>
</dbReference>
<reference evidence="2 3" key="1">
    <citation type="journal article" date="2019" name="Sci. Rep.">
        <title>Orb-weaving spider Araneus ventricosus genome elucidates the spidroin gene catalogue.</title>
        <authorList>
            <person name="Kono N."/>
            <person name="Nakamura H."/>
            <person name="Ohtoshi R."/>
            <person name="Moran D.A.P."/>
            <person name="Shinohara A."/>
            <person name="Yoshida Y."/>
            <person name="Fujiwara M."/>
            <person name="Mori M."/>
            <person name="Tomita M."/>
            <person name="Arakawa K."/>
        </authorList>
    </citation>
    <scope>NUCLEOTIDE SEQUENCE [LARGE SCALE GENOMIC DNA]</scope>
</reference>
<dbReference type="AlphaFoldDB" id="A0A4Y2IBL1"/>
<feature type="compositionally biased region" description="Basic and acidic residues" evidence="1">
    <location>
        <begin position="65"/>
        <end position="79"/>
    </location>
</feature>
<keyword evidence="3" id="KW-1185">Reference proteome</keyword>
<proteinExistence type="predicted"/>
<feature type="region of interest" description="Disordered" evidence="1">
    <location>
        <begin position="28"/>
        <end position="79"/>
    </location>
</feature>
<dbReference type="Proteomes" id="UP000499080">
    <property type="component" value="Unassembled WGS sequence"/>
</dbReference>
<sequence length="79" mass="8788">MYRRVFSDSRLIERHLLGAISKLGFEPALNRTPESGLRATESPDRKGLHLLCSGSLTNKTRKRGSGSEDRDRDSVSTLS</sequence>
<organism evidence="2 3">
    <name type="scientific">Araneus ventricosus</name>
    <name type="common">Orbweaver spider</name>
    <name type="synonym">Epeira ventricosa</name>
    <dbReference type="NCBI Taxonomy" id="182803"/>
    <lineage>
        <taxon>Eukaryota</taxon>
        <taxon>Metazoa</taxon>
        <taxon>Ecdysozoa</taxon>
        <taxon>Arthropoda</taxon>
        <taxon>Chelicerata</taxon>
        <taxon>Arachnida</taxon>
        <taxon>Araneae</taxon>
        <taxon>Araneomorphae</taxon>
        <taxon>Entelegynae</taxon>
        <taxon>Araneoidea</taxon>
        <taxon>Araneidae</taxon>
        <taxon>Araneus</taxon>
    </lineage>
</organism>
<gene>
    <name evidence="2" type="ORF">AVEN_58501_1</name>
</gene>
<protein>
    <submittedName>
        <fullName evidence="2">Uncharacterized protein</fullName>
    </submittedName>
</protein>